<keyword evidence="7" id="KW-0540">Nuclease</keyword>
<evidence type="ECO:0000313" key="20">
    <source>
        <dbReference type="EMBL" id="KAJ8249765.1"/>
    </source>
</evidence>
<evidence type="ECO:0000256" key="4">
    <source>
        <dbReference type="ARBA" id="ARBA00012036"/>
    </source>
</evidence>
<accession>A0A9Q1HJJ6</accession>
<sequence length="377" mass="42572">MGVTWRVLALSLLCWDLCSSVDKITCRDKNGVGVDWYVLYKVPKLNNYKFTGLEYVYIGPGTSEWHTPINDAKSALAHTLEPLLTWKSPTPDFGFISYNDQPAGCNADKSFGHSKGVVMMDKTTGVWLLHSTPHFPYDRKQKVIWPKSGAVNGQTFICVTLPYKTFNEIGKHLQQIRAFSFDYDIPADFHTSLQDVVKRKFAKPMDPFLVQDLTSRGGHKFKSFAKYSSGIKNAKDLYFRIAKILDSDVLVQSWRGSKTDVSDPYSDSDSDCSMEGKAINTVENIVMTVPQGSKRIKASWTDCNDHSKWCVTEDERKPLWTCISDLNRALSQDERPGGALCIEGSEVRKEFKAFIDYKKDCPDKKPRGVSPSHLTSF</sequence>
<dbReference type="GO" id="GO:0005764">
    <property type="term" value="C:lysosome"/>
    <property type="evidence" value="ECO:0007669"/>
    <property type="project" value="UniProtKB-SubCell"/>
</dbReference>
<proteinExistence type="inferred from homology"/>
<evidence type="ECO:0000256" key="6">
    <source>
        <dbReference type="ARBA" id="ARBA00022703"/>
    </source>
</evidence>
<evidence type="ECO:0000256" key="1">
    <source>
        <dbReference type="ARBA" id="ARBA00000447"/>
    </source>
</evidence>
<dbReference type="AlphaFoldDB" id="A0A9Q1HJJ6"/>
<evidence type="ECO:0000256" key="16">
    <source>
        <dbReference type="ARBA" id="ARBA00041918"/>
    </source>
</evidence>
<evidence type="ECO:0000256" key="14">
    <source>
        <dbReference type="ARBA" id="ARBA00039868"/>
    </source>
</evidence>
<evidence type="ECO:0000256" key="11">
    <source>
        <dbReference type="ARBA" id="ARBA00023157"/>
    </source>
</evidence>
<dbReference type="OrthoDB" id="10261598at2759"/>
<evidence type="ECO:0000256" key="8">
    <source>
        <dbReference type="ARBA" id="ARBA00022729"/>
    </source>
</evidence>
<keyword evidence="11" id="KW-1015">Disulfide bond</keyword>
<keyword evidence="21" id="KW-1185">Reference proteome</keyword>
<comment type="subcellular location">
    <subcellularLocation>
        <location evidence="2">Lysosome</location>
    </subcellularLocation>
</comment>
<evidence type="ECO:0000256" key="15">
    <source>
        <dbReference type="ARBA" id="ARBA00041393"/>
    </source>
</evidence>
<dbReference type="CDD" id="cd09120">
    <property type="entry name" value="PLDc_DNaseII_1"/>
    <property type="match status" value="1"/>
</dbReference>
<evidence type="ECO:0000256" key="3">
    <source>
        <dbReference type="ARBA" id="ARBA00007527"/>
    </source>
</evidence>
<evidence type="ECO:0000256" key="17">
    <source>
        <dbReference type="ARBA" id="ARBA00043033"/>
    </source>
</evidence>
<organism evidence="20 21">
    <name type="scientific">Conger conger</name>
    <name type="common">Conger eel</name>
    <name type="synonym">Muraena conger</name>
    <dbReference type="NCBI Taxonomy" id="82655"/>
    <lineage>
        <taxon>Eukaryota</taxon>
        <taxon>Metazoa</taxon>
        <taxon>Chordata</taxon>
        <taxon>Craniata</taxon>
        <taxon>Vertebrata</taxon>
        <taxon>Euteleostomi</taxon>
        <taxon>Actinopterygii</taxon>
        <taxon>Neopterygii</taxon>
        <taxon>Teleostei</taxon>
        <taxon>Anguilliformes</taxon>
        <taxon>Congridae</taxon>
        <taxon>Conger</taxon>
    </lineage>
</organism>
<evidence type="ECO:0000256" key="10">
    <source>
        <dbReference type="ARBA" id="ARBA00022801"/>
    </source>
</evidence>
<dbReference type="EMBL" id="JAFJMO010000019">
    <property type="protein sequence ID" value="KAJ8249765.1"/>
    <property type="molecule type" value="Genomic_DNA"/>
</dbReference>
<evidence type="ECO:0000313" key="21">
    <source>
        <dbReference type="Proteomes" id="UP001152803"/>
    </source>
</evidence>
<evidence type="ECO:0000256" key="18">
    <source>
        <dbReference type="ARBA" id="ARBA00045381"/>
    </source>
</evidence>
<dbReference type="EC" id="3.1.22.1" evidence="4"/>
<evidence type="ECO:0000256" key="19">
    <source>
        <dbReference type="SAM" id="SignalP"/>
    </source>
</evidence>
<protein>
    <recommendedName>
        <fullName evidence="14">Deoxyribonuclease-2-alpha</fullName>
        <ecNumber evidence="4">3.1.22.1</ecNumber>
    </recommendedName>
    <alternativeName>
        <fullName evidence="15">Acid DNase</fullName>
    </alternativeName>
    <alternativeName>
        <fullName evidence="17">Deoxyribonuclease II alpha</fullName>
    </alternativeName>
    <alternativeName>
        <fullName evidence="16">Lysosomal DNase II</fullName>
    </alternativeName>
</protein>
<reference evidence="20" key="1">
    <citation type="journal article" date="2023" name="Science">
        <title>Genome structures resolve the early diversification of teleost fishes.</title>
        <authorList>
            <person name="Parey E."/>
            <person name="Louis A."/>
            <person name="Montfort J."/>
            <person name="Bouchez O."/>
            <person name="Roques C."/>
            <person name="Iampietro C."/>
            <person name="Lluch J."/>
            <person name="Castinel A."/>
            <person name="Donnadieu C."/>
            <person name="Desvignes T."/>
            <person name="Floi Bucao C."/>
            <person name="Jouanno E."/>
            <person name="Wen M."/>
            <person name="Mejri S."/>
            <person name="Dirks R."/>
            <person name="Jansen H."/>
            <person name="Henkel C."/>
            <person name="Chen W.J."/>
            <person name="Zahm M."/>
            <person name="Cabau C."/>
            <person name="Klopp C."/>
            <person name="Thompson A.W."/>
            <person name="Robinson-Rechavi M."/>
            <person name="Braasch I."/>
            <person name="Lecointre G."/>
            <person name="Bobe J."/>
            <person name="Postlethwait J.H."/>
            <person name="Berthelot C."/>
            <person name="Roest Crollius H."/>
            <person name="Guiguen Y."/>
        </authorList>
    </citation>
    <scope>NUCLEOTIDE SEQUENCE</scope>
    <source>
        <strain evidence="20">Concon-B</strain>
    </source>
</reference>
<evidence type="ECO:0000256" key="12">
    <source>
        <dbReference type="ARBA" id="ARBA00023180"/>
    </source>
</evidence>
<keyword evidence="13" id="KW-0458">Lysosome</keyword>
<keyword evidence="12" id="KW-0325">Glycoprotein</keyword>
<keyword evidence="6" id="KW-0053">Apoptosis</keyword>
<dbReference type="Proteomes" id="UP001152803">
    <property type="component" value="Unassembled WGS sequence"/>
</dbReference>
<evidence type="ECO:0000256" key="2">
    <source>
        <dbReference type="ARBA" id="ARBA00004371"/>
    </source>
</evidence>
<comment type="catalytic activity">
    <reaction evidence="1">
        <text>Endonucleolytic cleavage to nucleoside 3'-phosphates and 3'-phosphooligonucleotide end-products.</text>
        <dbReference type="EC" id="3.1.22.1"/>
    </reaction>
</comment>
<dbReference type="PANTHER" id="PTHR10858:SF9">
    <property type="entry name" value="DEOXYRIBONUCLEASE-2-ALPHA"/>
    <property type="match status" value="1"/>
</dbReference>
<comment type="function">
    <text evidence="18">Hydrolyzes DNA under acidic conditions with a preference for double-stranded DNA. Plays a major role in the clearance of nucleic acids generated through apoptosis, hence preventing autoinflammation. Necessary for proper fetal development and for definitive erythropoiesis in fetal liver and bone marrow, where it degrades nuclear DNA expelled from erythroid precursor cells.</text>
</comment>
<evidence type="ECO:0000256" key="13">
    <source>
        <dbReference type="ARBA" id="ARBA00023228"/>
    </source>
</evidence>
<dbReference type="GO" id="GO:0004531">
    <property type="term" value="F:deoxyribonuclease II activity"/>
    <property type="evidence" value="ECO:0007669"/>
    <property type="project" value="UniProtKB-EC"/>
</dbReference>
<keyword evidence="10" id="KW-0378">Hydrolase</keyword>
<keyword evidence="9" id="KW-0255">Endonuclease</keyword>
<dbReference type="Pfam" id="PF03265">
    <property type="entry name" value="DNase_II"/>
    <property type="match status" value="1"/>
</dbReference>
<comment type="caution">
    <text evidence="20">The sequence shown here is derived from an EMBL/GenBank/DDBJ whole genome shotgun (WGS) entry which is preliminary data.</text>
</comment>
<evidence type="ECO:0000256" key="7">
    <source>
        <dbReference type="ARBA" id="ARBA00022722"/>
    </source>
</evidence>
<feature type="signal peptide" evidence="19">
    <location>
        <begin position="1"/>
        <end position="20"/>
    </location>
</feature>
<gene>
    <name evidence="20" type="ORF">COCON_G00229810</name>
</gene>
<evidence type="ECO:0000256" key="5">
    <source>
        <dbReference type="ARBA" id="ARBA00022473"/>
    </source>
</evidence>
<feature type="chain" id="PRO_5040350298" description="Deoxyribonuclease-2-alpha" evidence="19">
    <location>
        <begin position="21"/>
        <end position="377"/>
    </location>
</feature>
<dbReference type="PANTHER" id="PTHR10858">
    <property type="entry name" value="DEOXYRIBONUCLEASE II"/>
    <property type="match status" value="1"/>
</dbReference>
<dbReference type="GO" id="GO:0006309">
    <property type="term" value="P:apoptotic DNA fragmentation"/>
    <property type="evidence" value="ECO:0007669"/>
    <property type="project" value="TreeGrafter"/>
</dbReference>
<name>A0A9Q1HJJ6_CONCO</name>
<keyword evidence="5" id="KW-0217">Developmental protein</keyword>
<comment type="similarity">
    <text evidence="3">Belongs to the DNase II family.</text>
</comment>
<keyword evidence="8 19" id="KW-0732">Signal</keyword>
<dbReference type="InterPro" id="IPR004947">
    <property type="entry name" value="DNase_II"/>
</dbReference>
<evidence type="ECO:0000256" key="9">
    <source>
        <dbReference type="ARBA" id="ARBA00022759"/>
    </source>
</evidence>